<dbReference type="Proteomes" id="UP001302602">
    <property type="component" value="Unassembled WGS sequence"/>
</dbReference>
<reference evidence="2" key="1">
    <citation type="journal article" date="2023" name="Mol. Phylogenet. Evol.">
        <title>Genome-scale phylogeny and comparative genomics of the fungal order Sordariales.</title>
        <authorList>
            <person name="Hensen N."/>
            <person name="Bonometti L."/>
            <person name="Westerberg I."/>
            <person name="Brannstrom I.O."/>
            <person name="Guillou S."/>
            <person name="Cros-Aarteil S."/>
            <person name="Calhoun S."/>
            <person name="Haridas S."/>
            <person name="Kuo A."/>
            <person name="Mondo S."/>
            <person name="Pangilinan J."/>
            <person name="Riley R."/>
            <person name="LaButti K."/>
            <person name="Andreopoulos B."/>
            <person name="Lipzen A."/>
            <person name="Chen C."/>
            <person name="Yan M."/>
            <person name="Daum C."/>
            <person name="Ng V."/>
            <person name="Clum A."/>
            <person name="Steindorff A."/>
            <person name="Ohm R.A."/>
            <person name="Martin F."/>
            <person name="Silar P."/>
            <person name="Natvig D.O."/>
            <person name="Lalanne C."/>
            <person name="Gautier V."/>
            <person name="Ament-Velasquez S.L."/>
            <person name="Kruys A."/>
            <person name="Hutchinson M.I."/>
            <person name="Powell A.J."/>
            <person name="Barry K."/>
            <person name="Miller A.N."/>
            <person name="Grigoriev I.V."/>
            <person name="Debuchy R."/>
            <person name="Gladieux P."/>
            <person name="Hiltunen Thoren M."/>
            <person name="Johannesson H."/>
        </authorList>
    </citation>
    <scope>NUCLEOTIDE SEQUENCE</scope>
    <source>
        <strain evidence="2">CBS 731.68</strain>
    </source>
</reference>
<protein>
    <submittedName>
        <fullName evidence="2">Uncharacterized protein</fullName>
    </submittedName>
</protein>
<dbReference type="EMBL" id="MU853234">
    <property type="protein sequence ID" value="KAK4121214.1"/>
    <property type="molecule type" value="Genomic_DNA"/>
</dbReference>
<gene>
    <name evidence="2" type="ORF">N657DRAFT_121036</name>
</gene>
<evidence type="ECO:0000313" key="2">
    <source>
        <dbReference type="EMBL" id="KAK4121214.1"/>
    </source>
</evidence>
<organism evidence="2 3">
    <name type="scientific">Parathielavia appendiculata</name>
    <dbReference type="NCBI Taxonomy" id="2587402"/>
    <lineage>
        <taxon>Eukaryota</taxon>
        <taxon>Fungi</taxon>
        <taxon>Dikarya</taxon>
        <taxon>Ascomycota</taxon>
        <taxon>Pezizomycotina</taxon>
        <taxon>Sordariomycetes</taxon>
        <taxon>Sordariomycetidae</taxon>
        <taxon>Sordariales</taxon>
        <taxon>Chaetomiaceae</taxon>
        <taxon>Parathielavia</taxon>
    </lineage>
</organism>
<dbReference type="GeneID" id="87822585"/>
<feature type="region of interest" description="Disordered" evidence="1">
    <location>
        <begin position="1"/>
        <end position="21"/>
    </location>
</feature>
<evidence type="ECO:0000313" key="3">
    <source>
        <dbReference type="Proteomes" id="UP001302602"/>
    </source>
</evidence>
<dbReference type="RefSeq" id="XP_062644985.1">
    <property type="nucleotide sequence ID" value="XM_062785819.1"/>
</dbReference>
<name>A0AAN6TVE3_9PEZI</name>
<accession>A0AAN6TVE3</accession>
<feature type="compositionally biased region" description="Polar residues" evidence="1">
    <location>
        <begin position="1"/>
        <end position="14"/>
    </location>
</feature>
<dbReference type="AlphaFoldDB" id="A0AAN6TVE3"/>
<comment type="caution">
    <text evidence="2">The sequence shown here is derived from an EMBL/GenBank/DDBJ whole genome shotgun (WGS) entry which is preliminary data.</text>
</comment>
<sequence length="203" mass="23122">MLDLKTSSRMTQPRTGRCRETGASCSNFKQRLEEDCRGRSPKSLKRSRVCVTSWVVALASSNTRTRLRLHSTLGLQRNLVARGIQVNHHEPLHHRLHHYDMVYLPLNSTAVHHRSTRPGYQAYVVLRRQILFSTPLFEGEAEIAGRFTRPQSSPASLPTCFLCCSLGSPKSGTLLDHCTMRYTRFFRLCGLRPSSKMSPRWAP</sequence>
<proteinExistence type="predicted"/>
<keyword evidence="3" id="KW-1185">Reference proteome</keyword>
<evidence type="ECO:0000256" key="1">
    <source>
        <dbReference type="SAM" id="MobiDB-lite"/>
    </source>
</evidence>
<reference evidence="2" key="2">
    <citation type="submission" date="2023-05" db="EMBL/GenBank/DDBJ databases">
        <authorList>
            <consortium name="Lawrence Berkeley National Laboratory"/>
            <person name="Steindorff A."/>
            <person name="Hensen N."/>
            <person name="Bonometti L."/>
            <person name="Westerberg I."/>
            <person name="Brannstrom I.O."/>
            <person name="Guillou S."/>
            <person name="Cros-Aarteil S."/>
            <person name="Calhoun S."/>
            <person name="Haridas S."/>
            <person name="Kuo A."/>
            <person name="Mondo S."/>
            <person name="Pangilinan J."/>
            <person name="Riley R."/>
            <person name="Labutti K."/>
            <person name="Andreopoulos B."/>
            <person name="Lipzen A."/>
            <person name="Chen C."/>
            <person name="Yanf M."/>
            <person name="Daum C."/>
            <person name="Ng V."/>
            <person name="Clum A."/>
            <person name="Ohm R."/>
            <person name="Martin F."/>
            <person name="Silar P."/>
            <person name="Natvig D."/>
            <person name="Lalanne C."/>
            <person name="Gautier V."/>
            <person name="Ament-Velasquez S.L."/>
            <person name="Kruys A."/>
            <person name="Hutchinson M.I."/>
            <person name="Powell A.J."/>
            <person name="Barry K."/>
            <person name="Miller A.N."/>
            <person name="Grigoriev I.V."/>
            <person name="Debuchy R."/>
            <person name="Gladieux P."/>
            <person name="Thoren M.H."/>
            <person name="Johannesson H."/>
        </authorList>
    </citation>
    <scope>NUCLEOTIDE SEQUENCE</scope>
    <source>
        <strain evidence="2">CBS 731.68</strain>
    </source>
</reference>